<evidence type="ECO:0000313" key="2">
    <source>
        <dbReference type="Proteomes" id="UP000613512"/>
    </source>
</evidence>
<reference evidence="1" key="2">
    <citation type="submission" date="2020-09" db="EMBL/GenBank/DDBJ databases">
        <authorList>
            <person name="Sun Q."/>
            <person name="Zhou Y."/>
        </authorList>
    </citation>
    <scope>NUCLEOTIDE SEQUENCE</scope>
    <source>
        <strain evidence="1">CGMCC 1.12408</strain>
    </source>
</reference>
<comment type="caution">
    <text evidence="1">The sequence shown here is derived from an EMBL/GenBank/DDBJ whole genome shotgun (WGS) entry which is preliminary data.</text>
</comment>
<dbReference type="Proteomes" id="UP000613512">
    <property type="component" value="Unassembled WGS sequence"/>
</dbReference>
<proteinExistence type="predicted"/>
<reference evidence="1" key="1">
    <citation type="journal article" date="2014" name="Int. J. Syst. Evol. Microbiol.">
        <title>Complete genome sequence of Corynebacterium casei LMG S-19264T (=DSM 44701T), isolated from a smear-ripened cheese.</title>
        <authorList>
            <consortium name="US DOE Joint Genome Institute (JGI-PGF)"/>
            <person name="Walter F."/>
            <person name="Albersmeier A."/>
            <person name="Kalinowski J."/>
            <person name="Ruckert C."/>
        </authorList>
    </citation>
    <scope>NUCLEOTIDE SEQUENCE</scope>
    <source>
        <strain evidence="1">CGMCC 1.12408</strain>
    </source>
</reference>
<dbReference type="AlphaFoldDB" id="A0A916RN43"/>
<name>A0A916RN43_9BACI</name>
<protein>
    <submittedName>
        <fullName evidence="1">Uncharacterized protein</fullName>
    </submittedName>
</protein>
<dbReference type="EMBL" id="BMEY01000002">
    <property type="protein sequence ID" value="GGA63460.1"/>
    <property type="molecule type" value="Genomic_DNA"/>
</dbReference>
<accession>A0A916RN43</accession>
<evidence type="ECO:0000313" key="1">
    <source>
        <dbReference type="EMBL" id="GGA63460.1"/>
    </source>
</evidence>
<gene>
    <name evidence="1" type="ORF">GCM10008025_04160</name>
</gene>
<sequence length="46" mass="5458">MPFLPQDKERFDSDTSHEEKVFYFFEESPYISGANVVIARIFLPLF</sequence>
<keyword evidence="2" id="KW-1185">Reference proteome</keyword>
<organism evidence="1 2">
    <name type="scientific">Ornithinibacillus halotolerans</name>
    <dbReference type="NCBI Taxonomy" id="1274357"/>
    <lineage>
        <taxon>Bacteria</taxon>
        <taxon>Bacillati</taxon>
        <taxon>Bacillota</taxon>
        <taxon>Bacilli</taxon>
        <taxon>Bacillales</taxon>
        <taxon>Bacillaceae</taxon>
        <taxon>Ornithinibacillus</taxon>
    </lineage>
</organism>